<dbReference type="NCBIfam" id="TIGR01726">
    <property type="entry name" value="HEQRo_perm_3TM"/>
    <property type="match status" value="1"/>
</dbReference>
<dbReference type="PROSITE" id="PS50928">
    <property type="entry name" value="ABC_TM1"/>
    <property type="match status" value="1"/>
</dbReference>
<dbReference type="CDD" id="cd06261">
    <property type="entry name" value="TM_PBP2"/>
    <property type="match status" value="1"/>
</dbReference>
<evidence type="ECO:0000256" key="5">
    <source>
        <dbReference type="ARBA" id="ARBA00022970"/>
    </source>
</evidence>
<keyword evidence="7 8" id="KW-0472">Membrane</keyword>
<evidence type="ECO:0000256" key="7">
    <source>
        <dbReference type="ARBA" id="ARBA00023136"/>
    </source>
</evidence>
<feature type="transmembrane region" description="Helical" evidence="8">
    <location>
        <begin position="108"/>
        <end position="128"/>
    </location>
</feature>
<gene>
    <name evidence="11" type="ORF">HNR02_002510</name>
</gene>
<dbReference type="Gene3D" id="1.10.3720.10">
    <property type="entry name" value="MetI-like"/>
    <property type="match status" value="1"/>
</dbReference>
<feature type="transmembrane region" description="Helical" evidence="8">
    <location>
        <begin position="19"/>
        <end position="41"/>
    </location>
</feature>
<sequence>MTSVLFDVPGPRARRRTRIATVVAIVVGLVLVALAVRQFAINGELTAERWAPYGSWPMWRYLLGGLGGTALAAVLAVVLAMAVGLLAAFGRISRLFVCRAPSRAYVEVVRIIPLLLLIYFAMFALPRYGLDLPLLWKLVLPIAVSRSAQFAEIFRSGFRSLEAGQGEAAAALGMRPAQSMRYVIFPQAIRRVVPALISQTAGVVKDTSLGIVVSYAELLQSGKVLAGYNRLLIQTYLVIALLYFAINYALSRLARAIDARQRQAGRFEPVSSPSPARRGLGRIRSATATSDDAPRRDRARA</sequence>
<feature type="transmembrane region" description="Helical" evidence="8">
    <location>
        <begin position="61"/>
        <end position="87"/>
    </location>
</feature>
<keyword evidence="2 8" id="KW-0813">Transport</keyword>
<evidence type="ECO:0000313" key="11">
    <source>
        <dbReference type="EMBL" id="NYI89187.1"/>
    </source>
</evidence>
<dbReference type="GO" id="GO:0022857">
    <property type="term" value="F:transmembrane transporter activity"/>
    <property type="evidence" value="ECO:0007669"/>
    <property type="project" value="InterPro"/>
</dbReference>
<evidence type="ECO:0000259" key="10">
    <source>
        <dbReference type="PROSITE" id="PS50928"/>
    </source>
</evidence>
<dbReference type="InterPro" id="IPR010065">
    <property type="entry name" value="AA_ABC_transptr_permease_3TM"/>
</dbReference>
<feature type="region of interest" description="Disordered" evidence="9">
    <location>
        <begin position="266"/>
        <end position="301"/>
    </location>
</feature>
<comment type="similarity">
    <text evidence="8">Belongs to the binding-protein-dependent transport system permease family.</text>
</comment>
<feature type="compositionally biased region" description="Basic and acidic residues" evidence="9">
    <location>
        <begin position="292"/>
        <end position="301"/>
    </location>
</feature>
<evidence type="ECO:0000256" key="4">
    <source>
        <dbReference type="ARBA" id="ARBA00022692"/>
    </source>
</evidence>
<dbReference type="Pfam" id="PF00528">
    <property type="entry name" value="BPD_transp_1"/>
    <property type="match status" value="1"/>
</dbReference>
<evidence type="ECO:0000256" key="1">
    <source>
        <dbReference type="ARBA" id="ARBA00004651"/>
    </source>
</evidence>
<reference evidence="11 12" key="1">
    <citation type="submission" date="2020-07" db="EMBL/GenBank/DDBJ databases">
        <title>Sequencing the genomes of 1000 actinobacteria strains.</title>
        <authorList>
            <person name="Klenk H.-P."/>
        </authorList>
    </citation>
    <scope>NUCLEOTIDE SEQUENCE [LARGE SCALE GENOMIC DNA]</scope>
    <source>
        <strain evidence="11 12">DSM 104006</strain>
    </source>
</reference>
<evidence type="ECO:0000256" key="3">
    <source>
        <dbReference type="ARBA" id="ARBA00022475"/>
    </source>
</evidence>
<dbReference type="InterPro" id="IPR000515">
    <property type="entry name" value="MetI-like"/>
</dbReference>
<feature type="transmembrane region" description="Helical" evidence="8">
    <location>
        <begin position="231"/>
        <end position="250"/>
    </location>
</feature>
<dbReference type="SUPFAM" id="SSF161098">
    <property type="entry name" value="MetI-like"/>
    <property type="match status" value="1"/>
</dbReference>
<keyword evidence="6 8" id="KW-1133">Transmembrane helix</keyword>
<organism evidence="11 12">
    <name type="scientific">Amycolatopsis endophytica</name>
    <dbReference type="NCBI Taxonomy" id="860233"/>
    <lineage>
        <taxon>Bacteria</taxon>
        <taxon>Bacillati</taxon>
        <taxon>Actinomycetota</taxon>
        <taxon>Actinomycetes</taxon>
        <taxon>Pseudonocardiales</taxon>
        <taxon>Pseudonocardiaceae</taxon>
        <taxon>Amycolatopsis</taxon>
    </lineage>
</organism>
<evidence type="ECO:0000256" key="6">
    <source>
        <dbReference type="ARBA" id="ARBA00022989"/>
    </source>
</evidence>
<dbReference type="GO" id="GO:0043190">
    <property type="term" value="C:ATP-binding cassette (ABC) transporter complex"/>
    <property type="evidence" value="ECO:0007669"/>
    <property type="project" value="InterPro"/>
</dbReference>
<feature type="domain" description="ABC transmembrane type-1" evidence="10">
    <location>
        <begin position="66"/>
        <end position="254"/>
    </location>
</feature>
<dbReference type="EMBL" id="JACCFK010000001">
    <property type="protein sequence ID" value="NYI89187.1"/>
    <property type="molecule type" value="Genomic_DNA"/>
</dbReference>
<protein>
    <submittedName>
        <fullName evidence="11">Glutamate transport system permease protein</fullName>
    </submittedName>
</protein>
<evidence type="ECO:0000256" key="9">
    <source>
        <dbReference type="SAM" id="MobiDB-lite"/>
    </source>
</evidence>
<comment type="caution">
    <text evidence="11">The sequence shown here is derived from an EMBL/GenBank/DDBJ whole genome shotgun (WGS) entry which is preliminary data.</text>
</comment>
<keyword evidence="5" id="KW-0029">Amino-acid transport</keyword>
<dbReference type="RefSeq" id="WP_179773370.1">
    <property type="nucleotide sequence ID" value="NZ_JACCFK010000001.1"/>
</dbReference>
<keyword evidence="4 8" id="KW-0812">Transmembrane</keyword>
<keyword evidence="12" id="KW-1185">Reference proteome</keyword>
<dbReference type="InterPro" id="IPR035906">
    <property type="entry name" value="MetI-like_sf"/>
</dbReference>
<proteinExistence type="inferred from homology"/>
<evidence type="ECO:0000313" key="12">
    <source>
        <dbReference type="Proteomes" id="UP000549616"/>
    </source>
</evidence>
<comment type="subcellular location">
    <subcellularLocation>
        <location evidence="1 8">Cell membrane</location>
        <topology evidence="1 8">Multi-pass membrane protein</topology>
    </subcellularLocation>
</comment>
<evidence type="ECO:0000256" key="2">
    <source>
        <dbReference type="ARBA" id="ARBA00022448"/>
    </source>
</evidence>
<dbReference type="InterPro" id="IPR043429">
    <property type="entry name" value="ArtM/GltK/GlnP/TcyL/YhdX-like"/>
</dbReference>
<dbReference type="PANTHER" id="PTHR30614">
    <property type="entry name" value="MEMBRANE COMPONENT OF AMINO ACID ABC TRANSPORTER"/>
    <property type="match status" value="1"/>
</dbReference>
<dbReference type="GO" id="GO:0006865">
    <property type="term" value="P:amino acid transport"/>
    <property type="evidence" value="ECO:0007669"/>
    <property type="project" value="UniProtKB-KW"/>
</dbReference>
<accession>A0A853B300</accession>
<evidence type="ECO:0000256" key="8">
    <source>
        <dbReference type="RuleBase" id="RU363032"/>
    </source>
</evidence>
<dbReference type="PANTHER" id="PTHR30614:SF0">
    <property type="entry name" value="L-CYSTINE TRANSPORT SYSTEM PERMEASE PROTEIN TCYL"/>
    <property type="match status" value="1"/>
</dbReference>
<dbReference type="AlphaFoldDB" id="A0A853B300"/>
<keyword evidence="3" id="KW-1003">Cell membrane</keyword>
<dbReference type="Proteomes" id="UP000549616">
    <property type="component" value="Unassembled WGS sequence"/>
</dbReference>
<name>A0A853B300_9PSEU</name>